<accession>A0ABP8NQL6</accession>
<gene>
    <name evidence="3" type="ORF">GCM10023189_57180</name>
</gene>
<dbReference type="InterPro" id="IPR011050">
    <property type="entry name" value="Pectin_lyase_fold/virulence"/>
</dbReference>
<feature type="domain" description="Right handed beta helix" evidence="2">
    <location>
        <begin position="201"/>
        <end position="376"/>
    </location>
</feature>
<organism evidence="3 4">
    <name type="scientific">Nibrella saemangeumensis</name>
    <dbReference type="NCBI Taxonomy" id="1084526"/>
    <lineage>
        <taxon>Bacteria</taxon>
        <taxon>Pseudomonadati</taxon>
        <taxon>Bacteroidota</taxon>
        <taxon>Cytophagia</taxon>
        <taxon>Cytophagales</taxon>
        <taxon>Spirosomataceae</taxon>
        <taxon>Nibrella</taxon>
    </lineage>
</organism>
<sequence>MMQRLYTVLLLLLWATVAQATTFVVNTTADGPGEPGPATQTLRWAIAEANGDGSATPQEPHLIRIDVTGTLVLTSQLPSLGTHISILGPATGFTIQAHSGIRPLGTPAGNTITLTNLTITGGGGLGLGGGVLNNSSTMTLINCTIYGNSATQRGGGIYSRNLGGANPIPQLHLINCKIHNNASTGTSTGHGGGGVYADGPVTIENSQIYNNMSAGLTNGGGGIYAISSLSLTNSAVYDNLSTRGGGGGIYVAGTLIITGGSLYGNTARAIGGGALYKTGGSTSTLNGVTVRNNLTETGSSSHGAGLFFNSTGAVFISNSAIHNNQALATSSGGGGIRFANSGSATITNSTLFGNSATGAGGGISNASTGRITLHQATVVANSAGVGGGFWGASSANSWLNYSIVSGNTSPNGVDLNGSFNSEFNYNRLGSVNGYTWVNPDPANTTGNSLLLLYGTTTPTLVDNGGTEGITQTVALVAGANPAVLTEAGTIASLAGVLPKDQRGFLRNNPNSRSIGAYERDAQAFYLADIEANELLYVLPGSSQVPVTASLLSSAGGNLTSATVRITGGYREGKDQLTATELPAGVSSNWDASTGTLTLSGSASPLAYQTALRRVTYQNLNSLAPDFGLRTVAFTTYQEAIASNLLSRVINVTPPPQPLLGSMESTALEYVIGCNEAVSYRLTTSSVVDAFGLNSLTVQITNNYQLGSDVLSLPVPPAGMTAQWDPSVGKLTLTGNLPGLVYQQALRAVLFKTTSASPSLAARTVTVTISDGFNPPSPGQDTRTRQIQPVAPTAAAFPGQNVVFPNDAVINILCYRADLNQGVVDATPYIMQAIAEHTRDPYLAVKRKVLYFPNGTYKLSDAVFVDNLNATFTGNGNGKGIIFQGQSRDHTILKLTDNNPNFQNPDNPRPVLSNSRADYQPGSFVNVAFKQGVFNLTIDVGSGNPGAAGLRFIANNQGSVRDVLIRSADGLGWAGHGTGQNSRSFPDKKCDH</sequence>
<protein>
    <recommendedName>
        <fullName evidence="2">Right handed beta helix domain-containing protein</fullName>
    </recommendedName>
</protein>
<dbReference type="PANTHER" id="PTHR11319">
    <property type="entry name" value="G PROTEIN-COUPLED RECEPTOR-RELATED"/>
    <property type="match status" value="1"/>
</dbReference>
<feature type="chain" id="PRO_5046222900" description="Right handed beta helix domain-containing protein" evidence="1">
    <location>
        <begin position="21"/>
        <end position="991"/>
    </location>
</feature>
<name>A0ABP8NQL6_9BACT</name>
<proteinExistence type="predicted"/>
<dbReference type="EMBL" id="BAABHD010000084">
    <property type="protein sequence ID" value="GAA4469714.1"/>
    <property type="molecule type" value="Genomic_DNA"/>
</dbReference>
<evidence type="ECO:0000256" key="1">
    <source>
        <dbReference type="SAM" id="SignalP"/>
    </source>
</evidence>
<comment type="caution">
    <text evidence="3">The sequence shown here is derived from an EMBL/GenBank/DDBJ whole genome shotgun (WGS) entry which is preliminary data.</text>
</comment>
<dbReference type="Pfam" id="PF13229">
    <property type="entry name" value="Beta_helix"/>
    <property type="match status" value="1"/>
</dbReference>
<dbReference type="PANTHER" id="PTHR11319:SF35">
    <property type="entry name" value="OUTER MEMBRANE PROTEIN PMPC-RELATED"/>
    <property type="match status" value="1"/>
</dbReference>
<dbReference type="InterPro" id="IPR039448">
    <property type="entry name" value="Beta_helix"/>
</dbReference>
<dbReference type="Proteomes" id="UP001501175">
    <property type="component" value="Unassembled WGS sequence"/>
</dbReference>
<evidence type="ECO:0000313" key="3">
    <source>
        <dbReference type="EMBL" id="GAA4469714.1"/>
    </source>
</evidence>
<dbReference type="RefSeq" id="WP_345249665.1">
    <property type="nucleotide sequence ID" value="NZ_BAABHD010000084.1"/>
</dbReference>
<evidence type="ECO:0000313" key="4">
    <source>
        <dbReference type="Proteomes" id="UP001501175"/>
    </source>
</evidence>
<reference evidence="4" key="1">
    <citation type="journal article" date="2019" name="Int. J. Syst. Evol. Microbiol.">
        <title>The Global Catalogue of Microorganisms (GCM) 10K type strain sequencing project: providing services to taxonomists for standard genome sequencing and annotation.</title>
        <authorList>
            <consortium name="The Broad Institute Genomics Platform"/>
            <consortium name="The Broad Institute Genome Sequencing Center for Infectious Disease"/>
            <person name="Wu L."/>
            <person name="Ma J."/>
        </authorList>
    </citation>
    <scope>NUCLEOTIDE SEQUENCE [LARGE SCALE GENOMIC DNA]</scope>
    <source>
        <strain evidence="4">JCM 17927</strain>
    </source>
</reference>
<keyword evidence="4" id="KW-1185">Reference proteome</keyword>
<dbReference type="InterPro" id="IPR006626">
    <property type="entry name" value="PbH1"/>
</dbReference>
<feature type="signal peptide" evidence="1">
    <location>
        <begin position="1"/>
        <end position="20"/>
    </location>
</feature>
<dbReference type="SUPFAM" id="SSF51126">
    <property type="entry name" value="Pectin lyase-like"/>
    <property type="match status" value="3"/>
</dbReference>
<dbReference type="Gene3D" id="2.160.20.10">
    <property type="entry name" value="Single-stranded right-handed beta-helix, Pectin lyase-like"/>
    <property type="match status" value="2"/>
</dbReference>
<dbReference type="InterPro" id="IPR012334">
    <property type="entry name" value="Pectin_lyas_fold"/>
</dbReference>
<dbReference type="SMART" id="SM00710">
    <property type="entry name" value="PbH1"/>
    <property type="match status" value="10"/>
</dbReference>
<evidence type="ECO:0000259" key="2">
    <source>
        <dbReference type="Pfam" id="PF13229"/>
    </source>
</evidence>
<keyword evidence="1" id="KW-0732">Signal</keyword>